<name>A0ABY6DWI8_9ACTN</name>
<accession>A0ABY6DWI8</accession>
<sequence>MHRTTTTATLLVSVAVSALAGCVTVQRPPNPGPPPASSRPSSPRPDGSGEPRVVQAPAREALEMVGPSPRPSPPPAAPEHATRPAQAAPHRTAAATPPQQTRPAPHVEVPPAVSNAFPKDTGVCALGRRYGGWQPDSPEATICRDTYGR</sequence>
<dbReference type="EMBL" id="CP106793">
    <property type="protein sequence ID" value="UXY18558.1"/>
    <property type="molecule type" value="Genomic_DNA"/>
</dbReference>
<keyword evidence="4" id="KW-1185">Reference proteome</keyword>
<dbReference type="PROSITE" id="PS51257">
    <property type="entry name" value="PROKAR_LIPOPROTEIN"/>
    <property type="match status" value="1"/>
</dbReference>
<keyword evidence="2" id="KW-0732">Signal</keyword>
<proteinExistence type="predicted"/>
<evidence type="ECO:0008006" key="5">
    <source>
        <dbReference type="Google" id="ProtNLM"/>
    </source>
</evidence>
<feature type="signal peptide" evidence="2">
    <location>
        <begin position="1"/>
        <end position="20"/>
    </location>
</feature>
<protein>
    <recommendedName>
        <fullName evidence="5">Lipoprotein</fullName>
    </recommendedName>
</protein>
<feature type="compositionally biased region" description="Pro residues" evidence="1">
    <location>
        <begin position="68"/>
        <end position="77"/>
    </location>
</feature>
<feature type="chain" id="PRO_5046761763" description="Lipoprotein" evidence="2">
    <location>
        <begin position="21"/>
        <end position="149"/>
    </location>
</feature>
<dbReference type="RefSeq" id="WP_263228795.1">
    <property type="nucleotide sequence ID" value="NZ_CP106793.1"/>
</dbReference>
<feature type="region of interest" description="Disordered" evidence="1">
    <location>
        <begin position="24"/>
        <end position="149"/>
    </location>
</feature>
<dbReference type="Proteomes" id="UP001061298">
    <property type="component" value="Chromosome"/>
</dbReference>
<evidence type="ECO:0000256" key="2">
    <source>
        <dbReference type="SAM" id="SignalP"/>
    </source>
</evidence>
<evidence type="ECO:0000313" key="3">
    <source>
        <dbReference type="EMBL" id="UXY18558.1"/>
    </source>
</evidence>
<evidence type="ECO:0000313" key="4">
    <source>
        <dbReference type="Proteomes" id="UP001061298"/>
    </source>
</evidence>
<reference evidence="3" key="1">
    <citation type="submission" date="2022-10" db="EMBL/GenBank/DDBJ databases">
        <authorList>
            <person name="Mo P."/>
        </authorList>
    </citation>
    <scope>NUCLEOTIDE SEQUENCE</scope>
    <source>
        <strain evidence="3">HUAS 13-4</strain>
    </source>
</reference>
<evidence type="ECO:0000256" key="1">
    <source>
        <dbReference type="SAM" id="MobiDB-lite"/>
    </source>
</evidence>
<gene>
    <name evidence="3" type="ORF">N8I84_07325</name>
</gene>
<organism evidence="3 4">
    <name type="scientific">Streptomyces cynarae</name>
    <dbReference type="NCBI Taxonomy" id="2981134"/>
    <lineage>
        <taxon>Bacteria</taxon>
        <taxon>Bacillati</taxon>
        <taxon>Actinomycetota</taxon>
        <taxon>Actinomycetes</taxon>
        <taxon>Kitasatosporales</taxon>
        <taxon>Streptomycetaceae</taxon>
        <taxon>Streptomyces</taxon>
    </lineage>
</organism>
<feature type="compositionally biased region" description="Low complexity" evidence="1">
    <location>
        <begin position="83"/>
        <end position="106"/>
    </location>
</feature>
<feature type="compositionally biased region" description="Low complexity" evidence="1">
    <location>
        <begin position="38"/>
        <end position="52"/>
    </location>
</feature>
<feature type="compositionally biased region" description="Pro residues" evidence="1">
    <location>
        <begin position="28"/>
        <end position="37"/>
    </location>
</feature>